<feature type="region of interest" description="Disordered" evidence="1">
    <location>
        <begin position="1"/>
        <end position="35"/>
    </location>
</feature>
<comment type="caution">
    <text evidence="4">The sequence shown here is derived from an EMBL/GenBank/DDBJ whole genome shotgun (WGS) entry which is preliminary data.</text>
</comment>
<dbReference type="SUPFAM" id="SSF89946">
    <property type="entry name" value="Hypothetical protein VC0424"/>
    <property type="match status" value="1"/>
</dbReference>
<evidence type="ECO:0000259" key="2">
    <source>
        <dbReference type="Pfam" id="PF05117"/>
    </source>
</evidence>
<sequence>MPSSLARPTTARHSPPSATPTRPRPGAPNAPTTDFPRQYVHLPLPLLWMWWTLRRPGWAPFFVAVPQPAWFCSATPTATASQASSPPLSSDRLPRHGPPCARSASCPGKPATVSPPQQGGRLMTENWDFYFARVDDRPASLFVDLGAVEEAPIERLPAMAYVRVEMNAPRGDGLSSNEEYDALIALEDAVLPKLEDADHAYVGRCTTNGCRDFFFYTAHPQGWEARVAEAFRGFPDYRFEAGSNPDPGWSTYLEYLYPSAIDHQCIQNRRVCQTLEQNGDRLDTPRDIDHWAEFAEAGDAQAFANRAQALGFSLRVPIEANEDGQYSVHLWRKDLPSFAEIDSVTLPLFHLAEDHGGRYDGWETQLVSAD</sequence>
<feature type="domain" description="Regulator of ribonuclease activity B" evidence="3">
    <location>
        <begin position="266"/>
        <end position="364"/>
    </location>
</feature>
<dbReference type="InterPro" id="IPR016097">
    <property type="entry name" value="DUF695"/>
</dbReference>
<feature type="domain" description="DUF695" evidence="2">
    <location>
        <begin position="125"/>
        <end position="257"/>
    </location>
</feature>
<dbReference type="AlphaFoldDB" id="A0A7X3KV11"/>
<evidence type="ECO:0000259" key="3">
    <source>
        <dbReference type="Pfam" id="PF06877"/>
    </source>
</evidence>
<accession>A0A7X3KV11</accession>
<dbReference type="Pfam" id="PF05117">
    <property type="entry name" value="DUF695"/>
    <property type="match status" value="1"/>
</dbReference>
<dbReference type="InterPro" id="IPR036701">
    <property type="entry name" value="RraB-like_sf"/>
</dbReference>
<dbReference type="Proteomes" id="UP000461288">
    <property type="component" value="Unassembled WGS sequence"/>
</dbReference>
<dbReference type="InterPro" id="IPR009671">
    <property type="entry name" value="RraB_dom"/>
</dbReference>
<organism evidence="4 5">
    <name type="scientific">Metapseudomonas otitidis</name>
    <dbReference type="NCBI Taxonomy" id="319939"/>
    <lineage>
        <taxon>Bacteria</taxon>
        <taxon>Pseudomonadati</taxon>
        <taxon>Pseudomonadota</taxon>
        <taxon>Gammaproteobacteria</taxon>
        <taxon>Pseudomonadales</taxon>
        <taxon>Pseudomonadaceae</taxon>
        <taxon>Metapseudomonas</taxon>
    </lineage>
</organism>
<dbReference type="Gene3D" id="3.30.70.970">
    <property type="entry name" value="RraB-like"/>
    <property type="match status" value="1"/>
</dbReference>
<feature type="compositionally biased region" description="Low complexity" evidence="1">
    <location>
        <begin position="80"/>
        <end position="91"/>
    </location>
</feature>
<name>A0A7X3KV11_9GAMM</name>
<evidence type="ECO:0000256" key="1">
    <source>
        <dbReference type="SAM" id="MobiDB-lite"/>
    </source>
</evidence>
<dbReference type="EMBL" id="WTFN01000053">
    <property type="protein sequence ID" value="MWK58176.1"/>
    <property type="molecule type" value="Genomic_DNA"/>
</dbReference>
<protein>
    <submittedName>
        <fullName evidence="4">DUF695 domain-containing protein</fullName>
    </submittedName>
</protein>
<dbReference type="Pfam" id="PF06877">
    <property type="entry name" value="RraB"/>
    <property type="match status" value="1"/>
</dbReference>
<feature type="region of interest" description="Disordered" evidence="1">
    <location>
        <begin position="80"/>
        <end position="118"/>
    </location>
</feature>
<proteinExistence type="predicted"/>
<gene>
    <name evidence="4" type="ORF">GO594_19520</name>
</gene>
<reference evidence="4 5" key="1">
    <citation type="submission" date="2019-12" db="EMBL/GenBank/DDBJ databases">
        <title>Draft genome sequence of Pseudomonas otitidis recovered from a chicken carcass.</title>
        <authorList>
            <person name="Vieira T.R."/>
            <person name="Oliviera E.F.C."/>
            <person name="Silva N.M.V."/>
            <person name="Sambrano G.E."/>
            <person name="Cibulski S.P."/>
            <person name="Cardoso M.R.I."/>
        </authorList>
    </citation>
    <scope>NUCLEOTIDE SEQUENCE [LARGE SCALE GENOMIC DNA]</scope>
    <source>
        <strain evidence="4 5">25_K</strain>
    </source>
</reference>
<evidence type="ECO:0000313" key="5">
    <source>
        <dbReference type="Proteomes" id="UP000461288"/>
    </source>
</evidence>
<evidence type="ECO:0000313" key="4">
    <source>
        <dbReference type="EMBL" id="MWK58176.1"/>
    </source>
</evidence>